<feature type="non-terminal residue" evidence="2">
    <location>
        <position position="1"/>
    </location>
</feature>
<dbReference type="Gene3D" id="3.40.50.300">
    <property type="entry name" value="P-loop containing nucleotide triphosphate hydrolases"/>
    <property type="match status" value="1"/>
</dbReference>
<feature type="domain" description="DUF3991" evidence="1">
    <location>
        <begin position="77"/>
        <end position="145"/>
    </location>
</feature>
<name>K1SER1_9ZZZZ</name>
<comment type="caution">
    <text evidence="2">The sequence shown here is derived from an EMBL/GenBank/DDBJ whole genome shotgun (WGS) entry which is preliminary data.</text>
</comment>
<reference evidence="2" key="1">
    <citation type="journal article" date="2013" name="Environ. Microbiol.">
        <title>Microbiota from the distal guts of lean and obese adolescents exhibit partial functional redundancy besides clear differences in community structure.</title>
        <authorList>
            <person name="Ferrer M."/>
            <person name="Ruiz A."/>
            <person name="Lanza F."/>
            <person name="Haange S.B."/>
            <person name="Oberbach A."/>
            <person name="Till H."/>
            <person name="Bargiela R."/>
            <person name="Campoy C."/>
            <person name="Segura M.T."/>
            <person name="Richter M."/>
            <person name="von Bergen M."/>
            <person name="Seifert J."/>
            <person name="Suarez A."/>
        </authorList>
    </citation>
    <scope>NUCLEOTIDE SEQUENCE</scope>
</reference>
<dbReference type="Gene3D" id="1.10.8.730">
    <property type="match status" value="1"/>
</dbReference>
<proteinExistence type="predicted"/>
<dbReference type="AlphaFoldDB" id="K1SER1"/>
<gene>
    <name evidence="2" type="ORF">OBE_09582</name>
</gene>
<feature type="non-terminal residue" evidence="2">
    <location>
        <position position="362"/>
    </location>
</feature>
<evidence type="ECO:0000313" key="2">
    <source>
        <dbReference type="EMBL" id="EKC59272.1"/>
    </source>
</evidence>
<dbReference type="InterPro" id="IPR025054">
    <property type="entry name" value="DUF3991"/>
</dbReference>
<accession>K1SER1</accession>
<protein>
    <recommendedName>
        <fullName evidence="1">DUF3991 domain-containing protein</fullName>
    </recommendedName>
</protein>
<sequence length="362" mass="41223">NGLWHWYSRGIGGRGALNYLIQVKGMDFVSAVRHLCELELPAHAPFQPVKKNPQHEYERKPFLQPLPDSNAETVVQYLKRRGIDGKILKYCINQGILYQTTRSGYKNCVFIGMDSEGKPRSASLRGCQGIFRGECAGSAKRYGFCIPPKNTETDLAEVYEAPIDLLSGATLHLMKGHDWRQNHYVSLGGLNYVALDNYLENHPEIHKLIYKPLIKSGYKIACPTLTDLYNDLKEQPHERAHEIALALELFATGSMNMFAHPTNVDMSNRLICFNIQSLGDQLKPVAMLSMLEYINTCVMSNERNDPKAATWVYFDEIYLLLRDKLSSQFLYTSWKRFRKYNAYATGITQNVQDCLSNDTAYA</sequence>
<organism evidence="2">
    <name type="scientific">human gut metagenome</name>
    <dbReference type="NCBI Taxonomy" id="408170"/>
    <lineage>
        <taxon>unclassified sequences</taxon>
        <taxon>metagenomes</taxon>
        <taxon>organismal metagenomes</taxon>
    </lineage>
</organism>
<dbReference type="InterPro" id="IPR027417">
    <property type="entry name" value="P-loop_NTPase"/>
</dbReference>
<dbReference type="Pfam" id="PF13154">
    <property type="entry name" value="DUF3991"/>
    <property type="match status" value="1"/>
</dbReference>
<evidence type="ECO:0000259" key="1">
    <source>
        <dbReference type="Pfam" id="PF13154"/>
    </source>
</evidence>
<dbReference type="EMBL" id="AJWZ01006618">
    <property type="protein sequence ID" value="EKC59272.1"/>
    <property type="molecule type" value="Genomic_DNA"/>
</dbReference>